<evidence type="ECO:0000313" key="2">
    <source>
        <dbReference type="Proteomes" id="UP000196573"/>
    </source>
</evidence>
<evidence type="ECO:0000313" key="1">
    <source>
        <dbReference type="EMBL" id="SMA48017.1"/>
    </source>
</evidence>
<dbReference type="Proteomes" id="UP000196573">
    <property type="component" value="Unassembled WGS sequence"/>
</dbReference>
<name>A0A1X7AL54_9GAMM</name>
<reference evidence="1 2" key="1">
    <citation type="submission" date="2017-03" db="EMBL/GenBank/DDBJ databases">
        <authorList>
            <person name="Afonso C.L."/>
            <person name="Miller P.J."/>
            <person name="Scott M.A."/>
            <person name="Spackman E."/>
            <person name="Goraichik I."/>
            <person name="Dimitrov K.M."/>
            <person name="Suarez D.L."/>
            <person name="Swayne D.E."/>
        </authorList>
    </citation>
    <scope>NUCLEOTIDE SEQUENCE [LARGE SCALE GENOMIC DNA]</scope>
    <source>
        <strain evidence="1">SB41UT1</strain>
    </source>
</reference>
<accession>A0A1X7AL54</accession>
<proteinExistence type="predicted"/>
<gene>
    <name evidence="1" type="ORF">EHSB41UT_02635</name>
</gene>
<keyword evidence="2" id="KW-1185">Reference proteome</keyword>
<sequence>MDKATLQKLTLAVLTAGFSKVVFAITPLSDEEAREAVAQASIEVDASIYTKIDEVIVRDDIEPGVPGDIGGGALLFEDFELGNGFLDSDTPFGRLNISLAVEVIPVSELSLGMAAIDLAQGDVLSQKMSGLDADVKIGAIRLGDSGATPSLGQLVIEDLKIDESNTYLYSIQDTAQIGIDTVINQTIGRVEYTDIETNGLANPEGGGTLAFNEVRMSELNLYGTRLESISAEENPFENSAAIKVTMPSLDSGFISVGGIQIGSEKDRNSADYYDQQLFGMKLSGLESNGSELYVYTPSLGNGVRLSQALDMRIGALTITGGYDPAVIVRRELSANLEVAGADLGSYISAQEYDINGTPAPGVDTEYDRLFNSVAAIEDELTGLDDVDTDTLKVRARELNAGYAASVEESGEGGTITLAGIELESDASIISIDIDQDDTLVISAPLLNGRIAVEDIFIGDNSIGSLIFDGVNIPVNTMRITGKE</sequence>
<protein>
    <submittedName>
        <fullName evidence="1">Uncharacterized protein</fullName>
    </submittedName>
</protein>
<dbReference type="RefSeq" id="WP_087110575.1">
    <property type="nucleotide sequence ID" value="NZ_CBCSCN010000003.1"/>
</dbReference>
<dbReference type="AlphaFoldDB" id="A0A1X7AL54"/>
<dbReference type="EMBL" id="FWPT01000005">
    <property type="protein sequence ID" value="SMA48017.1"/>
    <property type="molecule type" value="Genomic_DNA"/>
</dbReference>
<organism evidence="1 2">
    <name type="scientific">Parendozoicomonas haliclonae</name>
    <dbReference type="NCBI Taxonomy" id="1960125"/>
    <lineage>
        <taxon>Bacteria</taxon>
        <taxon>Pseudomonadati</taxon>
        <taxon>Pseudomonadota</taxon>
        <taxon>Gammaproteobacteria</taxon>
        <taxon>Oceanospirillales</taxon>
        <taxon>Endozoicomonadaceae</taxon>
        <taxon>Parendozoicomonas</taxon>
    </lineage>
</organism>